<dbReference type="RefSeq" id="WP_116014205.1">
    <property type="nucleotide sequence ID" value="NZ_QUOT01000001.1"/>
</dbReference>
<dbReference type="InterPro" id="IPR023393">
    <property type="entry name" value="START-like_dom_sf"/>
</dbReference>
<dbReference type="EMBL" id="QUOT01000001">
    <property type="protein sequence ID" value="REL30075.1"/>
    <property type="molecule type" value="Genomic_DNA"/>
</dbReference>
<dbReference type="SUPFAM" id="SSF55961">
    <property type="entry name" value="Bet v1-like"/>
    <property type="match status" value="1"/>
</dbReference>
<protein>
    <submittedName>
        <fullName evidence="1">Polyketide cyclase</fullName>
    </submittedName>
</protein>
<comment type="caution">
    <text evidence="1">The sequence shown here is derived from an EMBL/GenBank/DDBJ whole genome shotgun (WGS) entry which is preliminary data.</text>
</comment>
<organism evidence="1 2">
    <name type="scientific">Thalassotalea euphylliae</name>
    <dbReference type="NCBI Taxonomy" id="1655234"/>
    <lineage>
        <taxon>Bacteria</taxon>
        <taxon>Pseudomonadati</taxon>
        <taxon>Pseudomonadota</taxon>
        <taxon>Gammaproteobacteria</taxon>
        <taxon>Alteromonadales</taxon>
        <taxon>Colwelliaceae</taxon>
        <taxon>Thalassotalea</taxon>
    </lineage>
</organism>
<keyword evidence="2" id="KW-1185">Reference proteome</keyword>
<accession>A0A3E0U1I4</accession>
<dbReference type="Gene3D" id="3.30.530.20">
    <property type="match status" value="1"/>
</dbReference>
<reference evidence="2" key="1">
    <citation type="submission" date="2018-08" db="EMBL/GenBank/DDBJ databases">
        <title>Thalassotalea euphylliae genome.</title>
        <authorList>
            <person name="Summers S."/>
            <person name="Rice S.A."/>
            <person name="Freckelton M.L."/>
            <person name="Nedved B.T."/>
            <person name="Hadfield M.G."/>
        </authorList>
    </citation>
    <scope>NUCLEOTIDE SEQUENCE [LARGE SCALE GENOMIC DNA]</scope>
    <source>
        <strain evidence="2">H3</strain>
    </source>
</reference>
<dbReference type="CDD" id="cd07818">
    <property type="entry name" value="SRPBCC_1"/>
    <property type="match status" value="1"/>
</dbReference>
<evidence type="ECO:0000313" key="1">
    <source>
        <dbReference type="EMBL" id="REL30075.1"/>
    </source>
</evidence>
<sequence length="177" mass="20329">MLKKLILIIGAIIALPLIVALFLPNSYEVERQVIINKPKVEVFDYVKYLKNQNIYSKWAQIDPNMVKTFRGDDAQVGFVSRWESEHPDVGTGEQEIIAIQEGEKIDYELRFIKPFEATSPAYMTTEAVSSTETQVSWGFQGHLNYPMNLMFLFIDFKQVIGDDLQFGLNNLKMILES</sequence>
<name>A0A3E0U1I4_9GAMM</name>
<dbReference type="Proteomes" id="UP000256899">
    <property type="component" value="Unassembled WGS sequence"/>
</dbReference>
<evidence type="ECO:0000313" key="2">
    <source>
        <dbReference type="Proteomes" id="UP000256899"/>
    </source>
</evidence>
<dbReference type="AlphaFoldDB" id="A0A3E0U1I4"/>
<gene>
    <name evidence="1" type="ORF">DXX94_04805</name>
</gene>
<proteinExistence type="predicted"/>